<dbReference type="RefSeq" id="WP_127762374.1">
    <property type="nucleotide sequence ID" value="NZ_CP026095.1"/>
</dbReference>
<dbReference type="OrthoDB" id="2987886at2"/>
<reference evidence="1 2" key="1">
    <citation type="submission" date="2018-01" db="EMBL/GenBank/DDBJ databases">
        <title>Bacillus asahii Genome sequencing and assembly.</title>
        <authorList>
            <person name="Jiang H."/>
            <person name="Feng Y."/>
            <person name="Zhao F."/>
            <person name="Lin X."/>
        </authorList>
    </citation>
    <scope>NUCLEOTIDE SEQUENCE [LARGE SCALE GENOMIC DNA]</scope>
    <source>
        <strain evidence="1 2">OM18</strain>
    </source>
</reference>
<dbReference type="AlphaFoldDB" id="A0A3T0KZ86"/>
<accession>A0A3T0KZ86</accession>
<dbReference type="Pfam" id="PF09991">
    <property type="entry name" value="DUF2232"/>
    <property type="match status" value="1"/>
</dbReference>
<sequence length="313" mass="35349">MNKGKKIAEGGMLLALYSILLFITIHIPFLGMITFFLLPIPFVLVMIKESISWSIGFLAVASVLGIIIGTILSLPTVLLTGVMGIVIGYHVKHNKSTIQMFISSVLAFTAGSLLILIATNIILDMNVVDETLTMVEESMETSFDMMDMLGQNVTDDMKQQMRDSIEMIPMMIPSMLVISAMVMAYIFILASQPFIKRFSDKVVKWPLFRELRLPKSILWYYLIILVATFFMNTDDHSYVNMAILNLMFILQLFILLQGFSLIFYISYVKGWGKFVPILITVVSLLNPIFLTIVRILGIIDLGFPFREAITKSK</sequence>
<organism evidence="1 2">
    <name type="scientific">Peribacillus asahii</name>
    <dbReference type="NCBI Taxonomy" id="228899"/>
    <lineage>
        <taxon>Bacteria</taxon>
        <taxon>Bacillati</taxon>
        <taxon>Bacillota</taxon>
        <taxon>Bacilli</taxon>
        <taxon>Bacillales</taxon>
        <taxon>Bacillaceae</taxon>
        <taxon>Peribacillus</taxon>
    </lineage>
</organism>
<dbReference type="PANTHER" id="PTHR41324">
    <property type="entry name" value="MEMBRANE PROTEIN-RELATED"/>
    <property type="match status" value="1"/>
</dbReference>
<evidence type="ECO:0000313" key="2">
    <source>
        <dbReference type="Proteomes" id="UP000283095"/>
    </source>
</evidence>
<evidence type="ECO:0000313" key="1">
    <source>
        <dbReference type="EMBL" id="AZV45632.1"/>
    </source>
</evidence>
<dbReference type="Proteomes" id="UP000283095">
    <property type="component" value="Chromosome"/>
</dbReference>
<gene>
    <name evidence="1" type="ORF">BAOM_5107</name>
</gene>
<dbReference type="PANTHER" id="PTHR41324:SF1">
    <property type="entry name" value="DUF2232 DOMAIN-CONTAINING PROTEIN"/>
    <property type="match status" value="1"/>
</dbReference>
<dbReference type="KEGG" id="pasa:BAOM_5107"/>
<dbReference type="InterPro" id="IPR018710">
    <property type="entry name" value="DUF2232"/>
</dbReference>
<protein>
    <submittedName>
        <fullName evidence="1">Uncharacterized protein</fullName>
    </submittedName>
</protein>
<dbReference type="EMBL" id="CP026095">
    <property type="protein sequence ID" value="AZV45632.1"/>
    <property type="molecule type" value="Genomic_DNA"/>
</dbReference>
<proteinExistence type="predicted"/>
<name>A0A3T0KZ86_9BACI</name>